<sequence>MTSGWVHNWRLDKRVDGEWFHIAPQEYPEPLMAIDPGGTHTWRLAVADDAVDASEPVDRSGETGTEDLSLEALGGGQYAFRARGWFEGGYDDGTYAFGATFDVDAPALSITPTNAIVGTRREGDTLLAESDRGDPETGQLAAYELRRIGDAGSDGDLPTDGEMTRLIAEQVLRNDQLRDAVALAIEFDAETVRIEEYTGINPVFGSPDGYYEVGGTVYEVTTEAIEEATIELSSP</sequence>
<comment type="caution">
    <text evidence="1">The sequence shown here is derived from an EMBL/GenBank/DDBJ whole genome shotgun (WGS) entry which is preliminary data.</text>
</comment>
<protein>
    <submittedName>
        <fullName evidence="1">Uncharacterized protein</fullName>
    </submittedName>
</protein>
<reference evidence="1" key="1">
    <citation type="journal article" date="2023" name="Front. Microbiol.">
        <title>Genomic-based phylogenetic and metabolic analyses of the genus Natronomonas, and description of Natronomonas aquatica sp. nov.</title>
        <authorList>
            <person name="Garcia-Roldan A."/>
            <person name="Duran-Viseras A."/>
            <person name="de la Haba R.R."/>
            <person name="Corral P."/>
            <person name="Sanchez-Porro C."/>
            <person name="Ventosa A."/>
        </authorList>
    </citation>
    <scope>NUCLEOTIDE SEQUENCE</scope>
    <source>
        <strain evidence="1">F2-12</strain>
    </source>
</reference>
<dbReference type="RefSeq" id="WP_256029509.1">
    <property type="nucleotide sequence ID" value="NZ_JAHLKM010000008.1"/>
</dbReference>
<accession>A0A9R1CTQ9</accession>
<dbReference type="AlphaFoldDB" id="A0A9R1CTQ9"/>
<evidence type="ECO:0000313" key="2">
    <source>
        <dbReference type="Proteomes" id="UP001139494"/>
    </source>
</evidence>
<dbReference type="Proteomes" id="UP001139494">
    <property type="component" value="Unassembled WGS sequence"/>
</dbReference>
<name>A0A9R1CTQ9_9EURY</name>
<dbReference type="EMBL" id="JAHLKM010000008">
    <property type="protein sequence ID" value="MCQ4333486.1"/>
    <property type="molecule type" value="Genomic_DNA"/>
</dbReference>
<organism evidence="1 2">
    <name type="scientific">Natronomonas aquatica</name>
    <dbReference type="NCBI Taxonomy" id="2841590"/>
    <lineage>
        <taxon>Archaea</taxon>
        <taxon>Methanobacteriati</taxon>
        <taxon>Methanobacteriota</taxon>
        <taxon>Stenosarchaea group</taxon>
        <taxon>Halobacteria</taxon>
        <taxon>Halobacteriales</taxon>
        <taxon>Natronomonadaceae</taxon>
        <taxon>Natronomonas</taxon>
    </lineage>
</organism>
<keyword evidence="2" id="KW-1185">Reference proteome</keyword>
<gene>
    <name evidence="1" type="ORF">KM295_08340</name>
</gene>
<proteinExistence type="predicted"/>
<evidence type="ECO:0000313" key="1">
    <source>
        <dbReference type="EMBL" id="MCQ4333486.1"/>
    </source>
</evidence>